<dbReference type="InterPro" id="IPR051448">
    <property type="entry name" value="CdaR-like_regulators"/>
</dbReference>
<evidence type="ECO:0000313" key="5">
    <source>
        <dbReference type="Proteomes" id="UP000823521"/>
    </source>
</evidence>
<sequence length="389" mass="40748">MRSSAVPHLALAAGQTPAGFERALTDLALAGAGWPTLVAQVAARTGTGCRLIGDRGEVLAASDGGTAGLGPADLARVLARPGPVAVRCADGWAAGAIRVAAGARRLGALLLGAPVTPAQVGIAEAAVTAVLIEAVRREAAGGPRRDDPDALVDALRQGGGQDPAEVSLAAARLGWDLSRPHAGAVLSYTGHQPRRWATAVAWLDRPVYREDDVVWTVLCGDVPRELTRIRARLEEVVGPARIRAASGRTVADPRDTPGSFRDAETLHRLLRDQPDGVELPYERAGLAQLLLAVPPERLSAFVDQHLGPIADRDDLLRTLECWLATSGSRQAVSERLHLHRNSVGYRVNLIKQMLGVDPLDPAAGAVLRTALAARRLLSAQADGGQPDGG</sequence>
<dbReference type="InterPro" id="IPR041522">
    <property type="entry name" value="CdaR_GGDEF"/>
</dbReference>
<gene>
    <name evidence="4" type="ORF">GSF22_24515</name>
</gene>
<protein>
    <submittedName>
        <fullName evidence="4">PucR family transcriptional regulator</fullName>
    </submittedName>
</protein>
<accession>A0ABS3VX68</accession>
<feature type="domain" description="PucR C-terminal helix-turn-helix" evidence="2">
    <location>
        <begin position="315"/>
        <end position="373"/>
    </location>
</feature>
<dbReference type="Pfam" id="PF13556">
    <property type="entry name" value="HTH_30"/>
    <property type="match status" value="1"/>
</dbReference>
<comment type="caution">
    <text evidence="4">The sequence shown here is derived from an EMBL/GenBank/DDBJ whole genome shotgun (WGS) entry which is preliminary data.</text>
</comment>
<dbReference type="EMBL" id="WVUH01000267">
    <property type="protein sequence ID" value="MBO4209136.1"/>
    <property type="molecule type" value="Genomic_DNA"/>
</dbReference>
<dbReference type="Pfam" id="PF17853">
    <property type="entry name" value="GGDEF_2"/>
    <property type="match status" value="1"/>
</dbReference>
<evidence type="ECO:0000259" key="2">
    <source>
        <dbReference type="Pfam" id="PF13556"/>
    </source>
</evidence>
<organism evidence="4 5">
    <name type="scientific">Micromonospora echinofusca</name>
    <dbReference type="NCBI Taxonomy" id="47858"/>
    <lineage>
        <taxon>Bacteria</taxon>
        <taxon>Bacillati</taxon>
        <taxon>Actinomycetota</taxon>
        <taxon>Actinomycetes</taxon>
        <taxon>Micromonosporales</taxon>
        <taxon>Micromonosporaceae</taxon>
        <taxon>Micromonospora</taxon>
    </lineage>
</organism>
<proteinExistence type="inferred from homology"/>
<evidence type="ECO:0000256" key="1">
    <source>
        <dbReference type="ARBA" id="ARBA00006754"/>
    </source>
</evidence>
<dbReference type="RefSeq" id="WP_208816110.1">
    <property type="nucleotide sequence ID" value="NZ_WVUH01000267.1"/>
</dbReference>
<feature type="domain" description="CdaR GGDEF-like" evidence="3">
    <location>
        <begin position="160"/>
        <end position="266"/>
    </location>
</feature>
<dbReference type="InterPro" id="IPR025736">
    <property type="entry name" value="PucR_C-HTH_dom"/>
</dbReference>
<evidence type="ECO:0000259" key="3">
    <source>
        <dbReference type="Pfam" id="PF17853"/>
    </source>
</evidence>
<comment type="similarity">
    <text evidence="1">Belongs to the CdaR family.</text>
</comment>
<evidence type="ECO:0000313" key="4">
    <source>
        <dbReference type="EMBL" id="MBO4209136.1"/>
    </source>
</evidence>
<dbReference type="InterPro" id="IPR042070">
    <property type="entry name" value="PucR_C-HTH_sf"/>
</dbReference>
<reference evidence="4 5" key="1">
    <citation type="submission" date="2019-12" db="EMBL/GenBank/DDBJ databases">
        <title>Whole genome sequencing of endophytic Actinobacterium Micromonospora sp. MPMI6T.</title>
        <authorList>
            <person name="Evv R."/>
            <person name="Podile A.R."/>
        </authorList>
    </citation>
    <scope>NUCLEOTIDE SEQUENCE [LARGE SCALE GENOMIC DNA]</scope>
    <source>
        <strain evidence="4 5">MPMI6</strain>
    </source>
</reference>
<dbReference type="PANTHER" id="PTHR33744:SF1">
    <property type="entry name" value="DNA-BINDING TRANSCRIPTIONAL ACTIVATOR ADER"/>
    <property type="match status" value="1"/>
</dbReference>
<dbReference type="Gene3D" id="1.10.10.2840">
    <property type="entry name" value="PucR C-terminal helix-turn-helix domain"/>
    <property type="match status" value="1"/>
</dbReference>
<name>A0ABS3VX68_MICEH</name>
<dbReference type="PANTHER" id="PTHR33744">
    <property type="entry name" value="CARBOHYDRATE DIACID REGULATOR"/>
    <property type="match status" value="1"/>
</dbReference>
<keyword evidence="5" id="KW-1185">Reference proteome</keyword>
<dbReference type="Proteomes" id="UP000823521">
    <property type="component" value="Unassembled WGS sequence"/>
</dbReference>